<reference evidence="1" key="1">
    <citation type="submission" date="2018-02" db="EMBL/GenBank/DDBJ databases">
        <title>Rhizophora mucronata_Transcriptome.</title>
        <authorList>
            <person name="Meera S.P."/>
            <person name="Sreeshan A."/>
            <person name="Augustine A."/>
        </authorList>
    </citation>
    <scope>NUCLEOTIDE SEQUENCE</scope>
    <source>
        <tissue evidence="1">Leaf</tissue>
    </source>
</reference>
<accession>A0A2P2IJ23</accession>
<dbReference type="EMBL" id="GGEC01000746">
    <property type="protein sequence ID" value="MBW81229.1"/>
    <property type="molecule type" value="Transcribed_RNA"/>
</dbReference>
<organism evidence="1">
    <name type="scientific">Rhizophora mucronata</name>
    <name type="common">Asiatic mangrove</name>
    <dbReference type="NCBI Taxonomy" id="61149"/>
    <lineage>
        <taxon>Eukaryota</taxon>
        <taxon>Viridiplantae</taxon>
        <taxon>Streptophyta</taxon>
        <taxon>Embryophyta</taxon>
        <taxon>Tracheophyta</taxon>
        <taxon>Spermatophyta</taxon>
        <taxon>Magnoliopsida</taxon>
        <taxon>eudicotyledons</taxon>
        <taxon>Gunneridae</taxon>
        <taxon>Pentapetalae</taxon>
        <taxon>rosids</taxon>
        <taxon>fabids</taxon>
        <taxon>Malpighiales</taxon>
        <taxon>Rhizophoraceae</taxon>
        <taxon>Rhizophora</taxon>
    </lineage>
</organism>
<name>A0A2P2IJ23_RHIMU</name>
<evidence type="ECO:0000313" key="1">
    <source>
        <dbReference type="EMBL" id="MBW81229.1"/>
    </source>
</evidence>
<proteinExistence type="predicted"/>
<protein>
    <submittedName>
        <fullName evidence="1">Uncharacterized protein</fullName>
    </submittedName>
</protein>
<sequence length="15" mass="1679">MELWWQRGSCGGIVG</sequence>